<evidence type="ECO:0000313" key="2">
    <source>
        <dbReference type="Proteomes" id="UP000510602"/>
    </source>
</evidence>
<dbReference type="Proteomes" id="UP000510602">
    <property type="component" value="Segment"/>
</dbReference>
<name>A0A7D5ULA2_9VIRU</name>
<dbReference type="EMBL" id="MN562489">
    <property type="protein sequence ID" value="QLI60666.1"/>
    <property type="molecule type" value="Genomic_DNA"/>
</dbReference>
<organism evidence="1 2">
    <name type="scientific">Scale drop disease virus</name>
    <dbReference type="NCBI Taxonomy" id="1697349"/>
    <lineage>
        <taxon>Viruses</taxon>
        <taxon>Varidnaviria</taxon>
        <taxon>Bamfordvirae</taxon>
        <taxon>Nucleocytoviricota</taxon>
        <taxon>Megaviricetes</taxon>
        <taxon>Pimascovirales</taxon>
        <taxon>Pimascovirales incertae sedis</taxon>
        <taxon>Iridoviridae</taxon>
        <taxon>Alphairidovirinae</taxon>
        <taxon>Megalocytivirus</taxon>
        <taxon>Megalocytivirus lates1</taxon>
    </lineage>
</organism>
<evidence type="ECO:0000313" key="1">
    <source>
        <dbReference type="EMBL" id="QLI60666.1"/>
    </source>
</evidence>
<protein>
    <submittedName>
        <fullName evidence="1">Uncharacterized protein</fullName>
    </submittedName>
</protein>
<reference evidence="1 2" key="1">
    <citation type="submission" date="2019-10" db="EMBL/GenBank/DDBJ databases">
        <authorList>
            <person name="Kayansamruaj P."/>
        </authorList>
    </citation>
    <scope>NUCLEOTIDE SEQUENCE [LARGE SCALE GENOMIC DNA]</scope>
    <source>
        <strain evidence="1">SDDV_Thai_2019</strain>
    </source>
</reference>
<sequence length="458" mass="52801">MELNEDVFELNMLKDPTPLSPVKAPSTSLTVQYPVKPRLNIDRYTLSLFNDNIIADDPIDEEYHLNFEELTFTEAYNFYSNAILAFTKYIDYLCTQYIELLWFCMKWATADPDRDNWNSNLVHISQFTEELRRYLLDTVYPFINKKQIDLIEKDSNLLATEINNYVKQFEAHSRQELAQLQETLTNVIETEPSFDYRDNIDRNVIRQIDNIKDNRIERLDGITANHKNTLDQMIIPSNIKDPLQTLKKCIDDKNTQLNTLLTTATTNDDALTASLNLLKTNIDARKNDQCVKESDIPQMLQDRINLKSFGEHPERFNLIQLAIPNYPASTHNAATTAPFNITLMSDVSTQKTYSSNQFVRVFNKICFTVSFSDNSLTHTLYMKLFMTYKNRRIAIQNINAVAGEQTCTSKETFLITEQSEPIQLNIECKLKMTKAAPAGTTVTIDIDTNQSQIILLTM</sequence>
<accession>A0A7D5ULA2</accession>
<proteinExistence type="predicted"/>